<evidence type="ECO:0000313" key="5">
    <source>
        <dbReference type="Proteomes" id="UP000438182"/>
    </source>
</evidence>
<accession>A0A6I4P3D1</accession>
<evidence type="ECO:0000256" key="1">
    <source>
        <dbReference type="SAM" id="MobiDB-lite"/>
    </source>
</evidence>
<proteinExistence type="predicted"/>
<feature type="compositionally biased region" description="Basic and acidic residues" evidence="1">
    <location>
        <begin position="12"/>
        <end position="33"/>
    </location>
</feature>
<name>A0A6I4P3D1_9MICO</name>
<reference evidence="4 5" key="1">
    <citation type="submission" date="2019-12" db="EMBL/GenBank/DDBJ databases">
        <authorList>
            <person name="Kim Y.S."/>
        </authorList>
    </citation>
    <scope>NUCLEOTIDE SEQUENCE [LARGE SCALE GENOMIC DNA]</scope>
    <source>
        <strain evidence="4 5">MMS17-SY077</strain>
    </source>
</reference>
<protein>
    <submittedName>
        <fullName evidence="4">Thioredoxin domain-containing protein</fullName>
    </submittedName>
</protein>
<feature type="region of interest" description="Disordered" evidence="1">
    <location>
        <begin position="1"/>
        <end position="36"/>
    </location>
</feature>
<feature type="transmembrane region" description="Helical" evidence="2">
    <location>
        <begin position="40"/>
        <end position="62"/>
    </location>
</feature>
<gene>
    <name evidence="4" type="ORF">GB864_04045</name>
</gene>
<comment type="caution">
    <text evidence="4">The sequence shown here is derived from an EMBL/GenBank/DDBJ whole genome shotgun (WGS) entry which is preliminary data.</text>
</comment>
<dbReference type="SUPFAM" id="SSF52833">
    <property type="entry name" value="Thioredoxin-like"/>
    <property type="match status" value="1"/>
</dbReference>
<dbReference type="AlphaFoldDB" id="A0A6I4P3D1"/>
<feature type="compositionally biased region" description="Polar residues" evidence="1">
    <location>
        <begin position="1"/>
        <end position="11"/>
    </location>
</feature>
<dbReference type="Gene3D" id="3.40.30.10">
    <property type="entry name" value="Glutaredoxin"/>
    <property type="match status" value="1"/>
</dbReference>
<keyword evidence="2" id="KW-0472">Membrane</keyword>
<dbReference type="InterPro" id="IPR012336">
    <property type="entry name" value="Thioredoxin-like_fold"/>
</dbReference>
<feature type="domain" description="Thioredoxin-like fold" evidence="3">
    <location>
        <begin position="118"/>
        <end position="288"/>
    </location>
</feature>
<organism evidence="4 5">
    <name type="scientific">Agromyces seonyuensis</name>
    <dbReference type="NCBI Taxonomy" id="2662446"/>
    <lineage>
        <taxon>Bacteria</taxon>
        <taxon>Bacillati</taxon>
        <taxon>Actinomycetota</taxon>
        <taxon>Actinomycetes</taxon>
        <taxon>Micrococcales</taxon>
        <taxon>Microbacteriaceae</taxon>
        <taxon>Agromyces</taxon>
    </lineage>
</organism>
<dbReference type="RefSeq" id="WP_160423072.1">
    <property type="nucleotide sequence ID" value="NZ_WSTA01000011.1"/>
</dbReference>
<evidence type="ECO:0000313" key="4">
    <source>
        <dbReference type="EMBL" id="MWB97724.1"/>
    </source>
</evidence>
<evidence type="ECO:0000259" key="3">
    <source>
        <dbReference type="Pfam" id="PF13462"/>
    </source>
</evidence>
<dbReference type="EMBL" id="WSTA01000011">
    <property type="protein sequence ID" value="MWB97724.1"/>
    <property type="molecule type" value="Genomic_DNA"/>
</dbReference>
<dbReference type="Pfam" id="PF13462">
    <property type="entry name" value="Thioredoxin_4"/>
    <property type="match status" value="1"/>
</dbReference>
<keyword evidence="2" id="KW-0812">Transmembrane</keyword>
<evidence type="ECO:0000256" key="2">
    <source>
        <dbReference type="SAM" id="Phobius"/>
    </source>
</evidence>
<dbReference type="InterPro" id="IPR036249">
    <property type="entry name" value="Thioredoxin-like_sf"/>
</dbReference>
<keyword evidence="2" id="KW-1133">Transmembrane helix</keyword>
<dbReference type="Proteomes" id="UP000438182">
    <property type="component" value="Unassembled WGS sequence"/>
</dbReference>
<keyword evidence="5" id="KW-1185">Reference proteome</keyword>
<sequence>MTYGGSNQPRPTRNDRRDAAREKARQLREDQKKRDRRQRWLLQGGVAVVVVVAIAIVSLVVMNSITPAKPGPQNMASDGILLVQGEDGASISAVRTGGVPADGEPVPTVPDASGDVANIVIYVDYLCANCGDFEAANGELLQTMVTSGFATLEIHPLGMLKTLSQGTQYSVRAANAAACVADASPDDFFAYHQALFAQQPEENTPGLTDEELADLASDTGVGSLDAVTTCITDREFTTWVGQATERALDGPLPNTEVENVQGTPTVLVNGLQYTGANDDSDEFRSFVQQALSTAAEKATPTPTPTPGG</sequence>